<proteinExistence type="predicted"/>
<evidence type="ECO:0000313" key="1">
    <source>
        <dbReference type="EMBL" id="MPC59692.1"/>
    </source>
</evidence>
<reference evidence="1 2" key="1">
    <citation type="submission" date="2019-05" db="EMBL/GenBank/DDBJ databases">
        <title>Another draft genome of Portunus trituberculatus and its Hox gene families provides insights of decapod evolution.</title>
        <authorList>
            <person name="Jeong J.-H."/>
            <person name="Song I."/>
            <person name="Kim S."/>
            <person name="Choi T."/>
            <person name="Kim D."/>
            <person name="Ryu S."/>
            <person name="Kim W."/>
        </authorList>
    </citation>
    <scope>NUCLEOTIDE SEQUENCE [LARGE SCALE GENOMIC DNA]</scope>
    <source>
        <tissue evidence="1">Muscle</tissue>
    </source>
</reference>
<evidence type="ECO:0000313" key="2">
    <source>
        <dbReference type="Proteomes" id="UP000324222"/>
    </source>
</evidence>
<dbReference type="Proteomes" id="UP000324222">
    <property type="component" value="Unassembled WGS sequence"/>
</dbReference>
<comment type="caution">
    <text evidence="1">The sequence shown here is derived from an EMBL/GenBank/DDBJ whole genome shotgun (WGS) entry which is preliminary data.</text>
</comment>
<gene>
    <name evidence="1" type="ORF">E2C01_053718</name>
</gene>
<dbReference type="EMBL" id="VSRR010016791">
    <property type="protein sequence ID" value="MPC59692.1"/>
    <property type="molecule type" value="Genomic_DNA"/>
</dbReference>
<dbReference type="AlphaFoldDB" id="A0A5B7GL37"/>
<sequence>MTIKNPCSRNYGLQKMEVMWPLFSKATEMTWCVPKSVFGDDNVEIMLICH</sequence>
<protein>
    <submittedName>
        <fullName evidence="1">Uncharacterized protein</fullName>
    </submittedName>
</protein>
<keyword evidence="2" id="KW-1185">Reference proteome</keyword>
<organism evidence="1 2">
    <name type="scientific">Portunus trituberculatus</name>
    <name type="common">Swimming crab</name>
    <name type="synonym">Neptunus trituberculatus</name>
    <dbReference type="NCBI Taxonomy" id="210409"/>
    <lineage>
        <taxon>Eukaryota</taxon>
        <taxon>Metazoa</taxon>
        <taxon>Ecdysozoa</taxon>
        <taxon>Arthropoda</taxon>
        <taxon>Crustacea</taxon>
        <taxon>Multicrustacea</taxon>
        <taxon>Malacostraca</taxon>
        <taxon>Eumalacostraca</taxon>
        <taxon>Eucarida</taxon>
        <taxon>Decapoda</taxon>
        <taxon>Pleocyemata</taxon>
        <taxon>Brachyura</taxon>
        <taxon>Eubrachyura</taxon>
        <taxon>Portunoidea</taxon>
        <taxon>Portunidae</taxon>
        <taxon>Portuninae</taxon>
        <taxon>Portunus</taxon>
    </lineage>
</organism>
<name>A0A5B7GL37_PORTR</name>
<accession>A0A5B7GL37</accession>